<dbReference type="PANTHER" id="PTHR43476">
    <property type="entry name" value="3-(3-HYDROXY-PHENYL)PROPIONATE/3-HYDROXYCINNAMIC ACID HYDROXYLASE"/>
    <property type="match status" value="1"/>
</dbReference>
<dbReference type="Proteomes" id="UP000254343">
    <property type="component" value="Unassembled WGS sequence"/>
</dbReference>
<evidence type="ECO:0000256" key="1">
    <source>
        <dbReference type="ARBA" id="ARBA00023002"/>
    </source>
</evidence>
<dbReference type="RefSeq" id="WP_002716035.1">
    <property type="nucleotide sequence ID" value="NZ_UFSI01000001.1"/>
</dbReference>
<dbReference type="Gene3D" id="3.50.50.60">
    <property type="entry name" value="FAD/NAD(P)-binding domain"/>
    <property type="match status" value="2"/>
</dbReference>
<dbReference type="NCBIfam" id="NF004834">
    <property type="entry name" value="PRK06185.1-3"/>
    <property type="match status" value="1"/>
</dbReference>
<evidence type="ECO:0000259" key="2">
    <source>
        <dbReference type="Pfam" id="PF01494"/>
    </source>
</evidence>
<proteinExistence type="predicted"/>
<reference evidence="3 4" key="1">
    <citation type="submission" date="2018-06" db="EMBL/GenBank/DDBJ databases">
        <authorList>
            <consortium name="Pathogen Informatics"/>
            <person name="Doyle S."/>
        </authorList>
    </citation>
    <scope>NUCLEOTIDE SEQUENCE [LARGE SCALE GENOMIC DNA]</scope>
    <source>
        <strain evidence="3 4">NCTC12722</strain>
    </source>
</reference>
<dbReference type="GO" id="GO:0016491">
    <property type="term" value="F:oxidoreductase activity"/>
    <property type="evidence" value="ECO:0007669"/>
    <property type="project" value="UniProtKB-KW"/>
</dbReference>
<dbReference type="GO" id="GO:0071949">
    <property type="term" value="F:FAD binding"/>
    <property type="evidence" value="ECO:0007669"/>
    <property type="project" value="InterPro"/>
</dbReference>
<keyword evidence="1 3" id="KW-0560">Oxidoreductase</keyword>
<dbReference type="EC" id="1.14.13.-" evidence="3"/>
<dbReference type="InterPro" id="IPR050631">
    <property type="entry name" value="PheA/TfdB_FAD_monoxygenase"/>
</dbReference>
<dbReference type="Pfam" id="PF01494">
    <property type="entry name" value="FAD_binding_3"/>
    <property type="match status" value="1"/>
</dbReference>
<dbReference type="OrthoDB" id="9791689at2"/>
<name>A0A380W979_AFIFE</name>
<evidence type="ECO:0000313" key="4">
    <source>
        <dbReference type="Proteomes" id="UP000254343"/>
    </source>
</evidence>
<dbReference type="SUPFAM" id="SSF51905">
    <property type="entry name" value="FAD/NAD(P)-binding domain"/>
    <property type="match status" value="1"/>
</dbReference>
<dbReference type="PANTHER" id="PTHR43476:SF5">
    <property type="entry name" value="FAD-DEPENDENT MONOOXYGENASE"/>
    <property type="match status" value="1"/>
</dbReference>
<accession>A0A380W979</accession>
<dbReference type="InterPro" id="IPR002938">
    <property type="entry name" value="FAD-bd"/>
</dbReference>
<feature type="domain" description="FAD-binding" evidence="2">
    <location>
        <begin position="13"/>
        <end position="328"/>
    </location>
</feature>
<gene>
    <name evidence="3" type="primary">ubiF_3</name>
    <name evidence="3" type="ORF">NCTC12722_02420</name>
</gene>
<dbReference type="PRINTS" id="PR00420">
    <property type="entry name" value="RNGMNOXGNASE"/>
</dbReference>
<evidence type="ECO:0000313" key="3">
    <source>
        <dbReference type="EMBL" id="SUU85209.1"/>
    </source>
</evidence>
<dbReference type="AlphaFoldDB" id="A0A380W979"/>
<dbReference type="InterPro" id="IPR036188">
    <property type="entry name" value="FAD/NAD-bd_sf"/>
</dbReference>
<organism evidence="3 4">
    <name type="scientific">Afipia felis</name>
    <name type="common">Cat scratch disease bacillus</name>
    <dbReference type="NCBI Taxonomy" id="1035"/>
    <lineage>
        <taxon>Bacteria</taxon>
        <taxon>Pseudomonadati</taxon>
        <taxon>Pseudomonadota</taxon>
        <taxon>Alphaproteobacteria</taxon>
        <taxon>Hyphomicrobiales</taxon>
        <taxon>Nitrobacteraceae</taxon>
        <taxon>Afipia</taxon>
    </lineage>
</organism>
<sequence>MEGGSQSAETIRVQCCVVGGGPAGMMLGYLLGRAGIKTVVLEKHADFFRDFRGDTVHPSTMQVMQELGLLDDFLKVPHDEISRLNVEIGNTSLRLADLSRLDTPCPFIAFMPQWDFLNFIDSQGKRFPHLEVRKTTEAVDLLRANDRVTGVVAKTEQGELHISADLVVACDGRHSQMREQAGMAVQDIGAPMDVLWFKVGKPKGPTDSVFGRIQAGQMMVMLDRTDYWQCAYVIAKNGYQAVKEGGLDKFRANIVKLAPVTRDHISDVKTWDDVKLLSVQIDRLTKWAKPGFLCIGDAAHAMSPVGGVGVNLAIQDAVAAANLLCDKFGKGAPSLDDLSLVQARREFPVKATQAIQVFVQNRLINRAITDRQFAPPFIMRLVGSLPWLQGLTARTIGIGVRPEHVHSPEAKQA</sequence>
<dbReference type="EMBL" id="UIGB01000001">
    <property type="protein sequence ID" value="SUU85209.1"/>
    <property type="molecule type" value="Genomic_DNA"/>
</dbReference>
<protein>
    <submittedName>
        <fullName evidence="3">2-octaprenyl-3-methyl-6-methoxy-1,4-benzoquinol hydroxylase</fullName>
        <ecNumber evidence="3">1.14.13.-</ecNumber>
    </submittedName>
</protein>